<dbReference type="EMBL" id="JBHUDM010000001">
    <property type="protein sequence ID" value="MFD1641196.1"/>
    <property type="molecule type" value="Genomic_DNA"/>
</dbReference>
<comment type="caution">
    <text evidence="3">The sequence shown here is derived from an EMBL/GenBank/DDBJ whole genome shotgun (WGS) entry which is preliminary data.</text>
</comment>
<dbReference type="CDD" id="cd02588">
    <property type="entry name" value="HAD_L2-DEX"/>
    <property type="match status" value="1"/>
</dbReference>
<evidence type="ECO:0000256" key="2">
    <source>
        <dbReference type="ARBA" id="ARBA00022801"/>
    </source>
</evidence>
<accession>A0ABD6D4Q6</accession>
<protein>
    <submittedName>
        <fullName evidence="3">Haloacid dehalogenase type II</fullName>
    </submittedName>
</protein>
<comment type="similarity">
    <text evidence="1">Belongs to the HAD-like hydrolase superfamily. S-2-haloalkanoic acid dehalogenase family.</text>
</comment>
<dbReference type="GO" id="GO:0016787">
    <property type="term" value="F:hydrolase activity"/>
    <property type="evidence" value="ECO:0007669"/>
    <property type="project" value="UniProtKB-KW"/>
</dbReference>
<dbReference type="PANTHER" id="PTHR43316">
    <property type="entry name" value="HYDROLASE, HALOACID DELAHOGENASE-RELATED"/>
    <property type="match status" value="1"/>
</dbReference>
<keyword evidence="4" id="KW-1185">Reference proteome</keyword>
<dbReference type="InterPro" id="IPR051540">
    <property type="entry name" value="S-2-haloacid_dehalogenase"/>
</dbReference>
<dbReference type="Pfam" id="PF00702">
    <property type="entry name" value="Hydrolase"/>
    <property type="match status" value="1"/>
</dbReference>
<dbReference type="InterPro" id="IPR023214">
    <property type="entry name" value="HAD_sf"/>
</dbReference>
<evidence type="ECO:0000313" key="4">
    <source>
        <dbReference type="Proteomes" id="UP001597052"/>
    </source>
</evidence>
<dbReference type="SFLD" id="SFLDS00003">
    <property type="entry name" value="Haloacid_Dehalogenase"/>
    <property type="match status" value="1"/>
</dbReference>
<organism evidence="3 4">
    <name type="scientific">Halohasta litorea</name>
    <dbReference type="NCBI Taxonomy" id="869891"/>
    <lineage>
        <taxon>Archaea</taxon>
        <taxon>Methanobacteriati</taxon>
        <taxon>Methanobacteriota</taxon>
        <taxon>Stenosarchaea group</taxon>
        <taxon>Halobacteria</taxon>
        <taxon>Halobacteriales</taxon>
        <taxon>Haloferacaceae</taxon>
        <taxon>Halohasta</taxon>
    </lineage>
</organism>
<dbReference type="SUPFAM" id="SSF56784">
    <property type="entry name" value="HAD-like"/>
    <property type="match status" value="1"/>
</dbReference>
<dbReference type="Proteomes" id="UP001597052">
    <property type="component" value="Unassembled WGS sequence"/>
</dbReference>
<sequence length="227" mass="25147">MPFDPDRVSTVTFDSYSTLVDVEAAEQALAAHVADPEPISKLWRSRSLAYTFVANGIEAYQPFYEINRDALQYALDAHGIDISTAERDEILAVYHELDVFDDVRDGIERLREGGYDCYVVSNGNPEMLDSLVEHAEIGDLVEDTISADEIRTFKPTADLYRHAAGRTGTPIQEIAHVTAGWFDVMSATHAGMQGVWVDRKGSPWETFGTDPDLTIETVFELADALGV</sequence>
<dbReference type="RefSeq" id="WP_256394897.1">
    <property type="nucleotide sequence ID" value="NZ_JANHDJ010000001.1"/>
</dbReference>
<reference evidence="3 4" key="1">
    <citation type="journal article" date="2019" name="Int. J. Syst. Evol. Microbiol.">
        <title>The Global Catalogue of Microorganisms (GCM) 10K type strain sequencing project: providing services to taxonomists for standard genome sequencing and annotation.</title>
        <authorList>
            <consortium name="The Broad Institute Genomics Platform"/>
            <consortium name="The Broad Institute Genome Sequencing Center for Infectious Disease"/>
            <person name="Wu L."/>
            <person name="Ma J."/>
        </authorList>
    </citation>
    <scope>NUCLEOTIDE SEQUENCE [LARGE SCALE GENOMIC DNA]</scope>
    <source>
        <strain evidence="3 4">CGMCC 1.10593</strain>
    </source>
</reference>
<dbReference type="Gene3D" id="3.40.50.1000">
    <property type="entry name" value="HAD superfamily/HAD-like"/>
    <property type="match status" value="1"/>
</dbReference>
<gene>
    <name evidence="3" type="ORF">ACFSBW_04815</name>
</gene>
<dbReference type="Gene3D" id="1.10.150.240">
    <property type="entry name" value="Putative phosphatase, domain 2"/>
    <property type="match status" value="1"/>
</dbReference>
<evidence type="ECO:0000256" key="1">
    <source>
        <dbReference type="ARBA" id="ARBA00008106"/>
    </source>
</evidence>
<dbReference type="PRINTS" id="PR00413">
    <property type="entry name" value="HADHALOGNASE"/>
</dbReference>
<dbReference type="PANTHER" id="PTHR43316:SF3">
    <property type="entry name" value="HALOACID DEHALOGENASE, TYPE II (AFU_ORTHOLOGUE AFUA_2G07750)-RELATED"/>
    <property type="match status" value="1"/>
</dbReference>
<dbReference type="InterPro" id="IPR036412">
    <property type="entry name" value="HAD-like_sf"/>
</dbReference>
<proteinExistence type="inferred from homology"/>
<keyword evidence="2" id="KW-0378">Hydrolase</keyword>
<dbReference type="InterPro" id="IPR023198">
    <property type="entry name" value="PGP-like_dom2"/>
</dbReference>
<evidence type="ECO:0000313" key="3">
    <source>
        <dbReference type="EMBL" id="MFD1641196.1"/>
    </source>
</evidence>
<dbReference type="NCBIfam" id="TIGR01493">
    <property type="entry name" value="HAD-SF-IA-v2"/>
    <property type="match status" value="1"/>
</dbReference>
<name>A0ABD6D4Q6_9EURY</name>
<dbReference type="SFLD" id="SFLDG01129">
    <property type="entry name" value="C1.5:_HAD__Beta-PGM__Phosphata"/>
    <property type="match status" value="1"/>
</dbReference>
<dbReference type="InterPro" id="IPR006328">
    <property type="entry name" value="2-HAD"/>
</dbReference>
<dbReference type="InterPro" id="IPR006439">
    <property type="entry name" value="HAD-SF_hydro_IA"/>
</dbReference>
<dbReference type="NCBIfam" id="TIGR01428">
    <property type="entry name" value="HAD_type_II"/>
    <property type="match status" value="1"/>
</dbReference>
<dbReference type="AlphaFoldDB" id="A0ABD6D4Q6"/>